<protein>
    <submittedName>
        <fullName evidence="8">Cytochrome c</fullName>
    </submittedName>
</protein>
<dbReference type="PANTHER" id="PTHR37823:SF1">
    <property type="entry name" value="CYTOCHROME C-553-LIKE"/>
    <property type="match status" value="1"/>
</dbReference>
<dbReference type="PROSITE" id="PS51007">
    <property type="entry name" value="CYTC"/>
    <property type="match status" value="1"/>
</dbReference>
<name>A0AAE3H2P9_9BACT</name>
<evidence type="ECO:0000256" key="4">
    <source>
        <dbReference type="ARBA" id="ARBA00022982"/>
    </source>
</evidence>
<dbReference type="SUPFAM" id="SSF46626">
    <property type="entry name" value="Cytochrome c"/>
    <property type="match status" value="1"/>
</dbReference>
<keyword evidence="5 6" id="KW-0408">Iron</keyword>
<dbReference type="Proteomes" id="UP001204144">
    <property type="component" value="Unassembled WGS sequence"/>
</dbReference>
<dbReference type="Pfam" id="PF00034">
    <property type="entry name" value="Cytochrom_C"/>
    <property type="match status" value="1"/>
</dbReference>
<proteinExistence type="predicted"/>
<reference evidence="8 9" key="1">
    <citation type="submission" date="2018-11" db="EMBL/GenBank/DDBJ databases">
        <title>Novel bacteria species description.</title>
        <authorList>
            <person name="Han J.-H."/>
        </authorList>
    </citation>
    <scope>NUCLEOTIDE SEQUENCE [LARGE SCALE GENOMIC DNA]</scope>
    <source>
        <strain evidence="8 9">KCTC23259</strain>
    </source>
</reference>
<dbReference type="GO" id="GO:0020037">
    <property type="term" value="F:heme binding"/>
    <property type="evidence" value="ECO:0007669"/>
    <property type="project" value="InterPro"/>
</dbReference>
<dbReference type="Gene3D" id="1.10.760.10">
    <property type="entry name" value="Cytochrome c-like domain"/>
    <property type="match status" value="1"/>
</dbReference>
<keyword evidence="2 6" id="KW-0349">Heme</keyword>
<dbReference type="InterPro" id="IPR036909">
    <property type="entry name" value="Cyt_c-like_dom_sf"/>
</dbReference>
<evidence type="ECO:0000256" key="1">
    <source>
        <dbReference type="ARBA" id="ARBA00022448"/>
    </source>
</evidence>
<evidence type="ECO:0000313" key="8">
    <source>
        <dbReference type="EMBL" id="MCP9762871.1"/>
    </source>
</evidence>
<accession>A0AAE3H2P9</accession>
<evidence type="ECO:0000256" key="5">
    <source>
        <dbReference type="ARBA" id="ARBA00023004"/>
    </source>
</evidence>
<dbReference type="EMBL" id="RJUF01000016">
    <property type="protein sequence ID" value="MCP9762871.1"/>
    <property type="molecule type" value="Genomic_DNA"/>
</dbReference>
<comment type="caution">
    <text evidence="8">The sequence shown here is derived from an EMBL/GenBank/DDBJ whole genome shotgun (WGS) entry which is preliminary data.</text>
</comment>
<keyword evidence="9" id="KW-1185">Reference proteome</keyword>
<keyword evidence="1" id="KW-0813">Transport</keyword>
<organism evidence="8 9">
    <name type="scientific">Lacihabitans soyangensis</name>
    <dbReference type="NCBI Taxonomy" id="869394"/>
    <lineage>
        <taxon>Bacteria</taxon>
        <taxon>Pseudomonadati</taxon>
        <taxon>Bacteroidota</taxon>
        <taxon>Cytophagia</taxon>
        <taxon>Cytophagales</taxon>
        <taxon>Leadbetterellaceae</taxon>
        <taxon>Lacihabitans</taxon>
    </lineage>
</organism>
<dbReference type="GO" id="GO:0009055">
    <property type="term" value="F:electron transfer activity"/>
    <property type="evidence" value="ECO:0007669"/>
    <property type="project" value="InterPro"/>
</dbReference>
<dbReference type="PANTHER" id="PTHR37823">
    <property type="entry name" value="CYTOCHROME C-553-LIKE"/>
    <property type="match status" value="1"/>
</dbReference>
<dbReference type="AlphaFoldDB" id="A0AAE3H2P9"/>
<gene>
    <name evidence="8" type="ORF">EGI31_07870</name>
</gene>
<keyword evidence="3 6" id="KW-0479">Metal-binding</keyword>
<evidence type="ECO:0000259" key="7">
    <source>
        <dbReference type="PROSITE" id="PS51007"/>
    </source>
</evidence>
<evidence type="ECO:0000256" key="2">
    <source>
        <dbReference type="ARBA" id="ARBA00022617"/>
    </source>
</evidence>
<dbReference type="InterPro" id="IPR009056">
    <property type="entry name" value="Cyt_c-like_dom"/>
</dbReference>
<evidence type="ECO:0000256" key="3">
    <source>
        <dbReference type="ARBA" id="ARBA00022723"/>
    </source>
</evidence>
<evidence type="ECO:0000313" key="9">
    <source>
        <dbReference type="Proteomes" id="UP001204144"/>
    </source>
</evidence>
<sequence length="118" mass="13580">MDEINNPSLNEINNPSLIKNVFGETLFKNNCAQCHNANASMLVGPGLAGIKERRDEEWLIKWIQNPQKVIQSGDKYAIKLFEKFNKTEMTAFTNFKEEEILAILEYIDEYNQSQKAIP</sequence>
<feature type="domain" description="Cytochrome c" evidence="7">
    <location>
        <begin position="18"/>
        <end position="111"/>
    </location>
</feature>
<dbReference type="GO" id="GO:0046872">
    <property type="term" value="F:metal ion binding"/>
    <property type="evidence" value="ECO:0007669"/>
    <property type="project" value="UniProtKB-KW"/>
</dbReference>
<keyword evidence="4" id="KW-0249">Electron transport</keyword>
<dbReference type="InterPro" id="IPR051811">
    <property type="entry name" value="Cytochrome_c550/c551-like"/>
</dbReference>
<evidence type="ECO:0000256" key="6">
    <source>
        <dbReference type="PROSITE-ProRule" id="PRU00433"/>
    </source>
</evidence>